<keyword evidence="1" id="KW-0732">Signal</keyword>
<protein>
    <recommendedName>
        <fullName evidence="4">DUF4189 domain-containing protein</fullName>
    </recommendedName>
</protein>
<reference evidence="2 3" key="1">
    <citation type="submission" date="2020-08" db="EMBL/GenBank/DDBJ databases">
        <title>Functional genomics of gut bacteria from endangered species of beetles.</title>
        <authorList>
            <person name="Carlos-Shanley C."/>
        </authorList>
    </citation>
    <scope>NUCLEOTIDE SEQUENCE [LARGE SCALE GENOMIC DNA]</scope>
    <source>
        <strain evidence="2 3">S00224</strain>
    </source>
</reference>
<feature type="chain" id="PRO_5030728470" description="DUF4189 domain-containing protein" evidence="1">
    <location>
        <begin position="24"/>
        <end position="87"/>
    </location>
</feature>
<feature type="signal peptide" evidence="1">
    <location>
        <begin position="1"/>
        <end position="23"/>
    </location>
</feature>
<proteinExistence type="predicted"/>
<keyword evidence="3" id="KW-1185">Reference proteome</keyword>
<evidence type="ECO:0008006" key="4">
    <source>
        <dbReference type="Google" id="ProtNLM"/>
    </source>
</evidence>
<dbReference type="RefSeq" id="WP_184170828.1">
    <property type="nucleotide sequence ID" value="NZ_JACHLN010000005.1"/>
</dbReference>
<name>A0A7W7NTH1_9SPHN</name>
<dbReference type="Proteomes" id="UP000575241">
    <property type="component" value="Unassembled WGS sequence"/>
</dbReference>
<evidence type="ECO:0000313" key="2">
    <source>
        <dbReference type="EMBL" id="MBB4841295.1"/>
    </source>
</evidence>
<gene>
    <name evidence="2" type="ORF">HNP52_004397</name>
</gene>
<organism evidence="2 3">
    <name type="scientific">Sphingomonas kyeonggiensis</name>
    <dbReference type="NCBI Taxonomy" id="1268553"/>
    <lineage>
        <taxon>Bacteria</taxon>
        <taxon>Pseudomonadati</taxon>
        <taxon>Pseudomonadota</taxon>
        <taxon>Alphaproteobacteria</taxon>
        <taxon>Sphingomonadales</taxon>
        <taxon>Sphingomonadaceae</taxon>
        <taxon>Sphingomonas</taxon>
    </lineage>
</organism>
<dbReference type="EMBL" id="JACHLN010000005">
    <property type="protein sequence ID" value="MBB4841295.1"/>
    <property type="molecule type" value="Genomic_DNA"/>
</dbReference>
<evidence type="ECO:0000256" key="1">
    <source>
        <dbReference type="SAM" id="SignalP"/>
    </source>
</evidence>
<dbReference type="AlphaFoldDB" id="A0A7W7NTH1"/>
<sequence length="87" mass="9175">MRTKPVLIAVAFAAIAVPSAAYAGERVWGSGETRTSAMDDAERRGRVVAAEKHTCITTHATPQNCTQDAGGWSCWVTVANEHGSCAN</sequence>
<comment type="caution">
    <text evidence="2">The sequence shown here is derived from an EMBL/GenBank/DDBJ whole genome shotgun (WGS) entry which is preliminary data.</text>
</comment>
<evidence type="ECO:0000313" key="3">
    <source>
        <dbReference type="Proteomes" id="UP000575241"/>
    </source>
</evidence>
<accession>A0A7W7NTH1</accession>